<gene>
    <name evidence="1" type="ORF">EZS28_053540</name>
</gene>
<dbReference type="EMBL" id="SNRW01042920">
    <property type="protein sequence ID" value="KAA6330080.1"/>
    <property type="molecule type" value="Genomic_DNA"/>
</dbReference>
<organism evidence="1 2">
    <name type="scientific">Streblomastix strix</name>
    <dbReference type="NCBI Taxonomy" id="222440"/>
    <lineage>
        <taxon>Eukaryota</taxon>
        <taxon>Metamonada</taxon>
        <taxon>Preaxostyla</taxon>
        <taxon>Oxymonadida</taxon>
        <taxon>Streblomastigidae</taxon>
        <taxon>Streblomastix</taxon>
    </lineage>
</organism>
<name>A0A5J4RAD5_9EUKA</name>
<sequence length="91" mass="10767">MKDNEMIQGAMKLVRECVYMILYEKIYRWNILDLCRSLVELQKIIDETEDIVLLNLVETEILSAIHYIIEECTRSYESLLLKEKAILIVNS</sequence>
<dbReference type="AlphaFoldDB" id="A0A5J4RAD5"/>
<feature type="non-terminal residue" evidence="1">
    <location>
        <position position="91"/>
    </location>
</feature>
<protein>
    <submittedName>
        <fullName evidence="1">Uncharacterized protein</fullName>
    </submittedName>
</protein>
<proteinExistence type="predicted"/>
<dbReference type="Proteomes" id="UP000324800">
    <property type="component" value="Unassembled WGS sequence"/>
</dbReference>
<comment type="caution">
    <text evidence="1">The sequence shown here is derived from an EMBL/GenBank/DDBJ whole genome shotgun (WGS) entry which is preliminary data.</text>
</comment>
<reference evidence="1 2" key="1">
    <citation type="submission" date="2019-03" db="EMBL/GenBank/DDBJ databases">
        <title>Single cell metagenomics reveals metabolic interactions within the superorganism composed of flagellate Streblomastix strix and complex community of Bacteroidetes bacteria on its surface.</title>
        <authorList>
            <person name="Treitli S.C."/>
            <person name="Kolisko M."/>
            <person name="Husnik F."/>
            <person name="Keeling P."/>
            <person name="Hampl V."/>
        </authorList>
    </citation>
    <scope>NUCLEOTIDE SEQUENCE [LARGE SCALE GENOMIC DNA]</scope>
    <source>
        <strain evidence="1">ST1C</strain>
    </source>
</reference>
<evidence type="ECO:0000313" key="1">
    <source>
        <dbReference type="EMBL" id="KAA6330080.1"/>
    </source>
</evidence>
<evidence type="ECO:0000313" key="2">
    <source>
        <dbReference type="Proteomes" id="UP000324800"/>
    </source>
</evidence>
<accession>A0A5J4RAD5</accession>